<proteinExistence type="predicted"/>
<protein>
    <submittedName>
        <fullName evidence="1">Uncharacterized protein</fullName>
    </submittedName>
</protein>
<dbReference type="EMBL" id="MN739626">
    <property type="protein sequence ID" value="QHT16518.1"/>
    <property type="molecule type" value="Genomic_DNA"/>
</dbReference>
<dbReference type="AlphaFoldDB" id="A0A6C0DHX0"/>
<name>A0A6C0DHX0_9ZZZZ</name>
<accession>A0A6C0DHX0</accession>
<reference evidence="1" key="1">
    <citation type="journal article" date="2020" name="Nature">
        <title>Giant virus diversity and host interactions through global metagenomics.</title>
        <authorList>
            <person name="Schulz F."/>
            <person name="Roux S."/>
            <person name="Paez-Espino D."/>
            <person name="Jungbluth S."/>
            <person name="Walsh D.A."/>
            <person name="Denef V.J."/>
            <person name="McMahon K.D."/>
            <person name="Konstantinidis K.T."/>
            <person name="Eloe-Fadrosh E.A."/>
            <person name="Kyrpides N.C."/>
            <person name="Woyke T."/>
        </authorList>
    </citation>
    <scope>NUCLEOTIDE SEQUENCE</scope>
    <source>
        <strain evidence="1">GVMAG-M-3300023174-189</strain>
    </source>
</reference>
<sequence>MYKALKSAQNDIHEALLKFADEANSLSAKGDSGCQCKVAAPVAAPVSGSTNLDDTRLQDIESSIQYLNQKLNAQFSTLITSVENLNGSLANVVKLLLKQNNNTVETSTIIPNLAPQAQGYDLKNVQIETDNSHVGETQQIEQSLDTPMGIDSADDASEIMDDIEDEEVPDVVEDEEVPDVVEEEEGIEVEDWVYKGRNFFKDSENTVYANNNGELGDPIGLYDPVKNIVKKLATSS</sequence>
<organism evidence="1">
    <name type="scientific">viral metagenome</name>
    <dbReference type="NCBI Taxonomy" id="1070528"/>
    <lineage>
        <taxon>unclassified sequences</taxon>
        <taxon>metagenomes</taxon>
        <taxon>organismal metagenomes</taxon>
    </lineage>
</organism>
<evidence type="ECO:0000313" key="1">
    <source>
        <dbReference type="EMBL" id="QHT16518.1"/>
    </source>
</evidence>